<dbReference type="GO" id="GO:0000731">
    <property type="term" value="P:DNA synthesis involved in DNA repair"/>
    <property type="evidence" value="ECO:0007669"/>
    <property type="project" value="TreeGrafter"/>
</dbReference>
<dbReference type="SMART" id="SM00382">
    <property type="entry name" value="AAA"/>
    <property type="match status" value="1"/>
</dbReference>
<dbReference type="GO" id="GO:0017116">
    <property type="term" value="F:single-stranded DNA helicase activity"/>
    <property type="evidence" value="ECO:0007669"/>
    <property type="project" value="TreeGrafter"/>
</dbReference>
<dbReference type="FunFam" id="1.20.272.10:FF:000001">
    <property type="entry name" value="Putative AAA family ATPase"/>
    <property type="match status" value="1"/>
</dbReference>
<dbReference type="Proteomes" id="UP000442694">
    <property type="component" value="Unassembled WGS sequence"/>
</dbReference>
<accession>A0A833N3I2</accession>
<proteinExistence type="inferred from homology"/>
<dbReference type="Gene3D" id="3.40.50.300">
    <property type="entry name" value="P-loop containing nucleotide triphosphate hydrolases"/>
    <property type="match status" value="1"/>
</dbReference>
<comment type="caution">
    <text evidence="7">The sequence shown here is derived from an EMBL/GenBank/DDBJ whole genome shotgun (WGS) entry which is preliminary data.</text>
</comment>
<evidence type="ECO:0000256" key="2">
    <source>
        <dbReference type="ARBA" id="ARBA00008959"/>
    </source>
</evidence>
<dbReference type="EMBL" id="WFLN01000007">
    <property type="protein sequence ID" value="KAB8029909.1"/>
    <property type="molecule type" value="Genomic_DNA"/>
</dbReference>
<organism evidence="7 8">
    <name type="scientific">Fluviispira multicolorata</name>
    <dbReference type="NCBI Taxonomy" id="2654512"/>
    <lineage>
        <taxon>Bacteria</taxon>
        <taxon>Pseudomonadati</taxon>
        <taxon>Bdellovibrionota</taxon>
        <taxon>Oligoflexia</taxon>
        <taxon>Silvanigrellales</taxon>
        <taxon>Silvanigrellaceae</taxon>
        <taxon>Fluviispira</taxon>
    </lineage>
</organism>
<evidence type="ECO:0000256" key="3">
    <source>
        <dbReference type="ARBA" id="ARBA00020776"/>
    </source>
</evidence>
<dbReference type="InterPro" id="IPR027417">
    <property type="entry name" value="P-loop_NTPase"/>
</dbReference>
<keyword evidence="4" id="KW-0547">Nucleotide-binding</keyword>
<dbReference type="GO" id="GO:0016887">
    <property type="term" value="F:ATP hydrolysis activity"/>
    <property type="evidence" value="ECO:0007669"/>
    <property type="project" value="InterPro"/>
</dbReference>
<evidence type="ECO:0000313" key="8">
    <source>
        <dbReference type="Proteomes" id="UP000442694"/>
    </source>
</evidence>
<dbReference type="GO" id="GO:0003677">
    <property type="term" value="F:DNA binding"/>
    <property type="evidence" value="ECO:0007669"/>
    <property type="project" value="InterPro"/>
</dbReference>
<dbReference type="AlphaFoldDB" id="A0A833N3I2"/>
<protein>
    <recommendedName>
        <fullName evidence="3">Replication-associated recombination protein A</fullName>
    </recommendedName>
</protein>
<evidence type="ECO:0000313" key="7">
    <source>
        <dbReference type="EMBL" id="KAB8029909.1"/>
    </source>
</evidence>
<dbReference type="InterPro" id="IPR051314">
    <property type="entry name" value="AAA_ATPase_RarA/MGS1/WRNIP1"/>
</dbReference>
<dbReference type="InterPro" id="IPR003959">
    <property type="entry name" value="ATPase_AAA_core"/>
</dbReference>
<dbReference type="InterPro" id="IPR008921">
    <property type="entry name" value="DNA_pol3_clamp-load_cplx_C"/>
</dbReference>
<evidence type="ECO:0000256" key="4">
    <source>
        <dbReference type="ARBA" id="ARBA00022741"/>
    </source>
</evidence>
<dbReference type="Gene3D" id="1.10.8.60">
    <property type="match status" value="1"/>
</dbReference>
<comment type="function">
    <text evidence="1">DNA-dependent ATPase that plays important roles in cellular responses to stalled DNA replication processes.</text>
</comment>
<sequence>MQQTRVPMTADISNEKGLLAERLRPSLKTENLLLGSAYKIWNRDLLQWRTSHKFHLILWGPPGSGKTTLARMLGEASNLSFVTLSAVRDGVKEIKSAVEKNPGSLIFIDEIHRLNRAQQDTLLPILEYSEAWIIGATTEAPTTELSAPILSRVRNIYVSALNEKDIEKGLIHSLNFLKLNDSKFALTISDDQKLTEQTIPKIAKMSGGDLRFALNLFENIIHCKTEDEENDVYKNSLKAFTNKNHYDFISAMIKSMRGSDPDAALFYAIAALDKGEDPLFILRRCIIFSSEDIGNSDPQALTLAVSAYRAIECVGMPEGRIPLAQCVTYLASTLKSNKAYLAIEKVRNWRVQAEENGYSIQPPIELTVKGKDKYKYPHNYENSFIHFEYLPSEVNKIKQQEKIAAYLPSDYGVEFKLKSRLADLWKNPKKMNKKV</sequence>
<dbReference type="InterPro" id="IPR003593">
    <property type="entry name" value="AAA+_ATPase"/>
</dbReference>
<feature type="domain" description="AAA+ ATPase" evidence="6">
    <location>
        <begin position="52"/>
        <end position="160"/>
    </location>
</feature>
<keyword evidence="8" id="KW-1185">Reference proteome</keyword>
<reference evidence="7 8" key="1">
    <citation type="submission" date="2019-10" db="EMBL/GenBank/DDBJ databases">
        <title>New genus of Silvanigrellaceae.</title>
        <authorList>
            <person name="Pitt A."/>
            <person name="Hahn M.W."/>
        </authorList>
    </citation>
    <scope>NUCLEOTIDE SEQUENCE [LARGE SCALE GENOMIC DNA]</scope>
    <source>
        <strain evidence="7 8">33A1-SZDP</strain>
    </source>
</reference>
<dbReference type="PANTHER" id="PTHR13779">
    <property type="entry name" value="WERNER HELICASE-INTERACTING PROTEIN 1 FAMILY MEMBER"/>
    <property type="match status" value="1"/>
</dbReference>
<dbReference type="Gene3D" id="1.20.272.10">
    <property type="match status" value="1"/>
</dbReference>
<dbReference type="Pfam" id="PF00004">
    <property type="entry name" value="AAA"/>
    <property type="match status" value="1"/>
</dbReference>
<dbReference type="Pfam" id="PF16193">
    <property type="entry name" value="AAA_assoc_2"/>
    <property type="match status" value="1"/>
</dbReference>
<dbReference type="Pfam" id="PF12002">
    <property type="entry name" value="MgsA_C"/>
    <property type="match status" value="1"/>
</dbReference>
<dbReference type="GO" id="GO:0006261">
    <property type="term" value="P:DNA-templated DNA replication"/>
    <property type="evidence" value="ECO:0007669"/>
    <property type="project" value="TreeGrafter"/>
</dbReference>
<dbReference type="SUPFAM" id="SSF52540">
    <property type="entry name" value="P-loop containing nucleoside triphosphate hydrolases"/>
    <property type="match status" value="1"/>
</dbReference>
<comment type="similarity">
    <text evidence="2">Belongs to the AAA ATPase family. RarA/MGS1/WRNIP1 subfamily.</text>
</comment>
<evidence type="ECO:0000256" key="1">
    <source>
        <dbReference type="ARBA" id="ARBA00002393"/>
    </source>
</evidence>
<keyword evidence="5" id="KW-0067">ATP-binding</keyword>
<dbReference type="SUPFAM" id="SSF48019">
    <property type="entry name" value="post-AAA+ oligomerization domain-like"/>
    <property type="match status" value="1"/>
</dbReference>
<dbReference type="Gene3D" id="1.10.3710.10">
    <property type="entry name" value="DNA polymerase III clamp loader subunits, C-terminal domain"/>
    <property type="match status" value="1"/>
</dbReference>
<evidence type="ECO:0000259" key="6">
    <source>
        <dbReference type="SMART" id="SM00382"/>
    </source>
</evidence>
<dbReference type="InterPro" id="IPR021886">
    <property type="entry name" value="MgsA_C"/>
</dbReference>
<dbReference type="GO" id="GO:0008047">
    <property type="term" value="F:enzyme activator activity"/>
    <property type="evidence" value="ECO:0007669"/>
    <property type="project" value="TreeGrafter"/>
</dbReference>
<gene>
    <name evidence="7" type="ORF">GCL57_10255</name>
</gene>
<name>A0A833N3I2_9BACT</name>
<dbReference type="GO" id="GO:0005524">
    <property type="term" value="F:ATP binding"/>
    <property type="evidence" value="ECO:0007669"/>
    <property type="project" value="UniProtKB-KW"/>
</dbReference>
<dbReference type="InterPro" id="IPR032423">
    <property type="entry name" value="AAA_assoc_2"/>
</dbReference>
<evidence type="ECO:0000256" key="5">
    <source>
        <dbReference type="ARBA" id="ARBA00022840"/>
    </source>
</evidence>
<dbReference type="PANTHER" id="PTHR13779:SF7">
    <property type="entry name" value="ATPASE WRNIP1"/>
    <property type="match status" value="1"/>
</dbReference>
<dbReference type="CDD" id="cd18139">
    <property type="entry name" value="HLD_clamp_RarA"/>
    <property type="match status" value="1"/>
</dbReference>
<dbReference type="CDD" id="cd00009">
    <property type="entry name" value="AAA"/>
    <property type="match status" value="1"/>
</dbReference>